<evidence type="ECO:0000313" key="1">
    <source>
        <dbReference type="EMBL" id="AHI33438.1"/>
    </source>
</evidence>
<dbReference type="AlphaFoldDB" id="W5Z4Q4"/>
<name>W5Z4Q4_9GAMM</name>
<proteinExistence type="predicted"/>
<reference evidence="1 2" key="1">
    <citation type="journal article" date="2014" name="Genome Announc.">
        <title>Draft Genome Sequences of Marinobacter similis A3d10T and Marinobacter salarius R9SW1T.</title>
        <authorList>
            <person name="Ivanova E.P."/>
            <person name="Ng H.J."/>
            <person name="Webb H.K."/>
            <person name="Feng G."/>
            <person name="Oshima K."/>
            <person name="Hattori M."/>
            <person name="Ohkuma M."/>
            <person name="Sergeev A.F."/>
            <person name="Mikhailov V.V."/>
            <person name="Crawford R.J."/>
            <person name="Sawabe T."/>
        </authorList>
    </citation>
    <scope>NUCLEOTIDE SEQUENCE [LARGE SCALE GENOMIC DNA]</scope>
    <source>
        <strain evidence="2">A3d10 and R9SW1</strain>
    </source>
</reference>
<dbReference type="KEGG" id="msr:AU15_21170"/>
<gene>
    <name evidence="1" type="ORF">AU15_21170</name>
</gene>
<sequence length="45" mass="5254">MALVVLAFAQHTPVKQTYWQVIEFFRLHPEYSSHSAQAFPGNCRF</sequence>
<dbReference type="Proteomes" id="UP000035081">
    <property type="component" value="Chromosome"/>
</dbReference>
<organism evidence="1 2">
    <name type="scientific">Marinobacter salarius</name>
    <dbReference type="NCBI Taxonomy" id="1420917"/>
    <lineage>
        <taxon>Bacteria</taxon>
        <taxon>Pseudomonadati</taxon>
        <taxon>Pseudomonadota</taxon>
        <taxon>Gammaproteobacteria</taxon>
        <taxon>Pseudomonadales</taxon>
        <taxon>Marinobacteraceae</taxon>
        <taxon>Marinobacter</taxon>
    </lineage>
</organism>
<accession>W5Z4Q4</accession>
<dbReference type="EMBL" id="CP007152">
    <property type="protein sequence ID" value="AHI33438.1"/>
    <property type="molecule type" value="Genomic_DNA"/>
</dbReference>
<protein>
    <submittedName>
        <fullName evidence="1">Uncharacterized protein</fullName>
    </submittedName>
</protein>
<dbReference type="HOGENOM" id="CLU_3201826_0_0_6"/>
<evidence type="ECO:0000313" key="2">
    <source>
        <dbReference type="Proteomes" id="UP000035081"/>
    </source>
</evidence>